<dbReference type="PANTHER" id="PTHR43594">
    <property type="entry name" value="QUERCETIN 2,3-DIOXYGENASE"/>
    <property type="match status" value="1"/>
</dbReference>
<dbReference type="EMBL" id="LT828648">
    <property type="protein sequence ID" value="SLM47185.1"/>
    <property type="molecule type" value="Genomic_DNA"/>
</dbReference>
<dbReference type="PIRSF" id="PIRSF006232">
    <property type="entry name" value="Pirin"/>
    <property type="match status" value="1"/>
</dbReference>
<dbReference type="InterPro" id="IPR008778">
    <property type="entry name" value="Pirin_C_dom"/>
</dbReference>
<evidence type="ECO:0000256" key="2">
    <source>
        <dbReference type="PIRSR" id="PIRSR006232-1"/>
    </source>
</evidence>
<feature type="domain" description="Pirin C-terminal" evidence="5">
    <location>
        <begin position="194"/>
        <end position="295"/>
    </location>
</feature>
<evidence type="ECO:0000259" key="5">
    <source>
        <dbReference type="Pfam" id="PF05726"/>
    </source>
</evidence>
<dbReference type="InterPro" id="IPR053186">
    <property type="entry name" value="QDO-related"/>
</dbReference>
<keyword evidence="2" id="KW-0408">Iron</keyword>
<dbReference type="PANTHER" id="PTHR43594:SF1">
    <property type="entry name" value="QUERCETIN 2,3-DIOXYGENASE PA2418-RELATED"/>
    <property type="match status" value="1"/>
</dbReference>
<dbReference type="GO" id="GO:0046872">
    <property type="term" value="F:metal ion binding"/>
    <property type="evidence" value="ECO:0007669"/>
    <property type="project" value="UniProtKB-KW"/>
</dbReference>
<dbReference type="Pfam" id="PF02678">
    <property type="entry name" value="Pirin"/>
    <property type="match status" value="1"/>
</dbReference>
<gene>
    <name evidence="6" type="ORF">NSJP_1013</name>
</gene>
<dbReference type="Pfam" id="PF05726">
    <property type="entry name" value="Pirin_C"/>
    <property type="match status" value="1"/>
</dbReference>
<dbReference type="RefSeq" id="WP_080885760.1">
    <property type="nucleotide sequence ID" value="NZ_LT828648.1"/>
</dbReference>
<protein>
    <submittedName>
        <fullName evidence="6">Putative Quercetin 2,3-dioxygenase</fullName>
        <ecNumber evidence="6">1.13.11.24</ecNumber>
    </submittedName>
</protein>
<dbReference type="Gene3D" id="2.60.120.10">
    <property type="entry name" value="Jelly Rolls"/>
    <property type="match status" value="2"/>
</dbReference>
<keyword evidence="2" id="KW-0479">Metal-binding</keyword>
<keyword evidence="6" id="KW-0223">Dioxygenase</keyword>
<dbReference type="Proteomes" id="UP000192042">
    <property type="component" value="Chromosome I"/>
</dbReference>
<sequence>MNRPAAITTAQTKELRGIYHAGSQHMVGDGFPVRNMIPGAGVEEQLSPFLLLDYMGPEYFPPTNRRLGVGEHPHRGFETVTIMYQGKVAHRDSTGSGGVIGPGDVQWMTAASGIVHEELHEEEFAKRGGTLEGIQLWVNLPKSFKMSQPRYQTLVSGEIPAVDLGGGAGRLRVIAGEFRGQRGPAKTFSPVHLYDLRLNGGHSIDLSLPEGFNTSVFVLHGRVVINGTRPAGEAELALFGHSGERITLDATEDSVILILGGEPIEEPIARHGPFVMNTQAELVQAVNDYRAGRMGHLS</sequence>
<proteinExistence type="inferred from homology"/>
<feature type="binding site" evidence="2">
    <location>
        <position position="72"/>
    </location>
    <ligand>
        <name>Fe cation</name>
        <dbReference type="ChEBI" id="CHEBI:24875"/>
    </ligand>
</feature>
<dbReference type="CDD" id="cd02247">
    <property type="entry name" value="cupin_pirin_C"/>
    <property type="match status" value="1"/>
</dbReference>
<dbReference type="SUPFAM" id="SSF51182">
    <property type="entry name" value="RmlC-like cupins"/>
    <property type="match status" value="1"/>
</dbReference>
<reference evidence="6 7" key="1">
    <citation type="submission" date="2017-03" db="EMBL/GenBank/DDBJ databases">
        <authorList>
            <person name="Afonso C.L."/>
            <person name="Miller P.J."/>
            <person name="Scott M.A."/>
            <person name="Spackman E."/>
            <person name="Goraichik I."/>
            <person name="Dimitrov K.M."/>
            <person name="Suarez D.L."/>
            <person name="Swayne D.E."/>
        </authorList>
    </citation>
    <scope>NUCLEOTIDE SEQUENCE [LARGE SCALE GENOMIC DNA]</scope>
    <source>
        <strain evidence="6">Genome sequencing of Nitrospira japonica strain NJ11</strain>
    </source>
</reference>
<dbReference type="STRING" id="1325564.NSJP_1013"/>
<feature type="binding site" evidence="2">
    <location>
        <position position="118"/>
    </location>
    <ligand>
        <name>Fe cation</name>
        <dbReference type="ChEBI" id="CHEBI:24875"/>
    </ligand>
</feature>
<accession>A0A1W1I2H0</accession>
<dbReference type="CDD" id="cd02909">
    <property type="entry name" value="cupin_pirin_N"/>
    <property type="match status" value="1"/>
</dbReference>
<organism evidence="6 7">
    <name type="scientific">Nitrospira japonica</name>
    <dbReference type="NCBI Taxonomy" id="1325564"/>
    <lineage>
        <taxon>Bacteria</taxon>
        <taxon>Pseudomonadati</taxon>
        <taxon>Nitrospirota</taxon>
        <taxon>Nitrospiria</taxon>
        <taxon>Nitrospirales</taxon>
        <taxon>Nitrospiraceae</taxon>
        <taxon>Nitrospira</taxon>
    </lineage>
</organism>
<dbReference type="KEGG" id="nja:NSJP_1013"/>
<evidence type="ECO:0000313" key="6">
    <source>
        <dbReference type="EMBL" id="SLM47185.1"/>
    </source>
</evidence>
<evidence type="ECO:0000256" key="3">
    <source>
        <dbReference type="RuleBase" id="RU003457"/>
    </source>
</evidence>
<evidence type="ECO:0000256" key="1">
    <source>
        <dbReference type="ARBA" id="ARBA00008416"/>
    </source>
</evidence>
<feature type="binding site" evidence="2">
    <location>
        <position position="116"/>
    </location>
    <ligand>
        <name>Fe cation</name>
        <dbReference type="ChEBI" id="CHEBI:24875"/>
    </ligand>
</feature>
<keyword evidence="6" id="KW-0560">Oxidoreductase</keyword>
<comment type="cofactor">
    <cofactor evidence="2">
        <name>Fe cation</name>
        <dbReference type="ChEBI" id="CHEBI:24875"/>
    </cofactor>
    <text evidence="2">Binds 1 Fe cation per subunit.</text>
</comment>
<evidence type="ECO:0000259" key="4">
    <source>
        <dbReference type="Pfam" id="PF02678"/>
    </source>
</evidence>
<evidence type="ECO:0000313" key="7">
    <source>
        <dbReference type="Proteomes" id="UP000192042"/>
    </source>
</evidence>
<dbReference type="GO" id="GO:0008127">
    <property type="term" value="F:quercetin 2,3-dioxygenase activity"/>
    <property type="evidence" value="ECO:0007669"/>
    <property type="project" value="UniProtKB-EC"/>
</dbReference>
<feature type="binding site" evidence="2">
    <location>
        <position position="74"/>
    </location>
    <ligand>
        <name>Fe cation</name>
        <dbReference type="ChEBI" id="CHEBI:24875"/>
    </ligand>
</feature>
<dbReference type="AlphaFoldDB" id="A0A1W1I2H0"/>
<dbReference type="OrthoDB" id="321327at2"/>
<dbReference type="EC" id="1.13.11.24" evidence="6"/>
<dbReference type="InterPro" id="IPR012093">
    <property type="entry name" value="Pirin"/>
</dbReference>
<dbReference type="InterPro" id="IPR014710">
    <property type="entry name" value="RmlC-like_jellyroll"/>
</dbReference>
<feature type="domain" description="Pirin N-terminal" evidence="4">
    <location>
        <begin position="31"/>
        <end position="138"/>
    </location>
</feature>
<dbReference type="InterPro" id="IPR003829">
    <property type="entry name" value="Pirin_N_dom"/>
</dbReference>
<comment type="similarity">
    <text evidence="1 3">Belongs to the pirin family.</text>
</comment>
<keyword evidence="7" id="KW-1185">Reference proteome</keyword>
<name>A0A1W1I2H0_9BACT</name>
<dbReference type="InterPro" id="IPR011051">
    <property type="entry name" value="RmlC_Cupin_sf"/>
</dbReference>